<evidence type="ECO:0000256" key="1">
    <source>
        <dbReference type="SAM" id="MobiDB-lite"/>
    </source>
</evidence>
<dbReference type="eggNOG" id="ENOG502RKWQ">
    <property type="taxonomic scope" value="Eukaryota"/>
</dbReference>
<protein>
    <submittedName>
        <fullName evidence="2">Uncharacterized protein</fullName>
    </submittedName>
</protein>
<dbReference type="STRING" id="383855.M2ZX46"/>
<dbReference type="VEuPathDB" id="FungiDB:MYCFIDRAFT_174995"/>
<dbReference type="GeneID" id="19333292"/>
<dbReference type="RefSeq" id="XP_007926751.1">
    <property type="nucleotide sequence ID" value="XM_007928560.1"/>
</dbReference>
<sequence length="609" mass="68705">MSTLSEMRVDTRIGSGAAGKPIIQDLLNIVAPWHRTVPQLLPFHSSLFLSAAPSCSLHSTCIILSGPALLEHEIDTDTDTDTVMNDADKERESNAETNFFDLPLEVRDMVYSHFCPYRWFDIVLMPHEILAPGTSRVSRQMRKESLDLEGEEDQADANSNSQPDGYMTCEAWTPQTIFVKWIRAIGDENAARIQRLRFYHHNFNLLIAIGDEQPRISFKLRNNRPGTEVQLAQDAPKGYSFSEALRRAERRTGIIIAQINEEIGSGPLTVHAIEDLYAQIEMLKPSLCSRAGVGWKGAVLNESGEASDFRQHQESCGDCAYCQPREGYNLRWVHDSLRLRTQLIAQTESMVPVNAVSLYVELATRSQTQKCAIVDLTQEPREKPSLPTSTTKKQEPWALHHSHILTKKRFTPASTRLPRKKSQLINLKQHKITGSIQQSTSSTIPENLLTQSVTRTFIFTDEFAGTAVCIYLSPQRRSPTYSHRVSKNRIQESKLAHGQPVQARFVAWDSKRDHLSSLEIAFLLRKSPALFLAHFGGENFEAATSGYHVLHIFEEIFRGDMIFGNRCSATPLLGRLTGKFVCMHSSWDDQIGMRRGVALDFLSDHCNEE</sequence>
<evidence type="ECO:0000313" key="2">
    <source>
        <dbReference type="EMBL" id="EME83564.1"/>
    </source>
</evidence>
<dbReference type="KEGG" id="pfj:MYCFIDRAFT_174995"/>
<dbReference type="EMBL" id="KB446558">
    <property type="protein sequence ID" value="EME83564.1"/>
    <property type="molecule type" value="Genomic_DNA"/>
</dbReference>
<evidence type="ECO:0000313" key="3">
    <source>
        <dbReference type="Proteomes" id="UP000016932"/>
    </source>
</evidence>
<dbReference type="AlphaFoldDB" id="M2ZX46"/>
<dbReference type="HOGENOM" id="CLU_448432_0_0_1"/>
<reference evidence="2 3" key="1">
    <citation type="journal article" date="2012" name="PLoS Pathog.">
        <title>Diverse lifestyles and strategies of plant pathogenesis encoded in the genomes of eighteen Dothideomycetes fungi.</title>
        <authorList>
            <person name="Ohm R.A."/>
            <person name="Feau N."/>
            <person name="Henrissat B."/>
            <person name="Schoch C.L."/>
            <person name="Horwitz B.A."/>
            <person name="Barry K.W."/>
            <person name="Condon B.J."/>
            <person name="Copeland A.C."/>
            <person name="Dhillon B."/>
            <person name="Glaser F."/>
            <person name="Hesse C.N."/>
            <person name="Kosti I."/>
            <person name="LaButti K."/>
            <person name="Lindquist E.A."/>
            <person name="Lucas S."/>
            <person name="Salamov A.A."/>
            <person name="Bradshaw R.E."/>
            <person name="Ciuffetti L."/>
            <person name="Hamelin R.C."/>
            <person name="Kema G.H.J."/>
            <person name="Lawrence C."/>
            <person name="Scott J.A."/>
            <person name="Spatafora J.W."/>
            <person name="Turgeon B.G."/>
            <person name="de Wit P.J.G.M."/>
            <person name="Zhong S."/>
            <person name="Goodwin S.B."/>
            <person name="Grigoriev I.V."/>
        </authorList>
    </citation>
    <scope>NUCLEOTIDE SEQUENCE [LARGE SCALE GENOMIC DNA]</scope>
    <source>
        <strain evidence="2 3">CIRAD86</strain>
    </source>
</reference>
<proteinExistence type="predicted"/>
<dbReference type="OrthoDB" id="4217619at2759"/>
<accession>M2ZX46</accession>
<dbReference type="Proteomes" id="UP000016932">
    <property type="component" value="Unassembled WGS sequence"/>
</dbReference>
<feature type="region of interest" description="Disordered" evidence="1">
    <location>
        <begin position="145"/>
        <end position="164"/>
    </location>
</feature>
<name>M2ZX46_PSEFD</name>
<gene>
    <name evidence="2" type="ORF">MYCFIDRAFT_174995</name>
</gene>
<organism evidence="2 3">
    <name type="scientific">Pseudocercospora fijiensis (strain CIRAD86)</name>
    <name type="common">Black leaf streak disease fungus</name>
    <name type="synonym">Mycosphaerella fijiensis</name>
    <dbReference type="NCBI Taxonomy" id="383855"/>
    <lineage>
        <taxon>Eukaryota</taxon>
        <taxon>Fungi</taxon>
        <taxon>Dikarya</taxon>
        <taxon>Ascomycota</taxon>
        <taxon>Pezizomycotina</taxon>
        <taxon>Dothideomycetes</taxon>
        <taxon>Dothideomycetidae</taxon>
        <taxon>Mycosphaerellales</taxon>
        <taxon>Mycosphaerellaceae</taxon>
        <taxon>Pseudocercospora</taxon>
    </lineage>
</organism>
<keyword evidence="3" id="KW-1185">Reference proteome</keyword>